<keyword evidence="2" id="KW-1185">Reference proteome</keyword>
<organism evidence="1 2">
    <name type="scientific">Niallia endozanthoxylica</name>
    <dbReference type="NCBI Taxonomy" id="2036016"/>
    <lineage>
        <taxon>Bacteria</taxon>
        <taxon>Bacillati</taxon>
        <taxon>Bacillota</taxon>
        <taxon>Bacilli</taxon>
        <taxon>Bacillales</taxon>
        <taxon>Bacillaceae</taxon>
        <taxon>Niallia</taxon>
    </lineage>
</organism>
<gene>
    <name evidence="1" type="ORF">F4V44_17575</name>
</gene>
<dbReference type="AlphaFoldDB" id="A0A5J5HLT3"/>
<evidence type="ECO:0008006" key="3">
    <source>
        <dbReference type="Google" id="ProtNLM"/>
    </source>
</evidence>
<reference evidence="1 2" key="1">
    <citation type="submission" date="2019-09" db="EMBL/GenBank/DDBJ databases">
        <title>Whole genome sequences of isolates from the Mars Exploration Rovers.</title>
        <authorList>
            <person name="Seuylemezian A."/>
            <person name="Vaishampayan P."/>
        </authorList>
    </citation>
    <scope>NUCLEOTIDE SEQUENCE [LARGE SCALE GENOMIC DNA]</scope>
    <source>
        <strain evidence="1 2">MER_TA_151</strain>
    </source>
</reference>
<dbReference type="EMBL" id="VYKL01000026">
    <property type="protein sequence ID" value="KAA9021784.1"/>
    <property type="molecule type" value="Genomic_DNA"/>
</dbReference>
<dbReference type="OrthoDB" id="2870044at2"/>
<evidence type="ECO:0000313" key="2">
    <source>
        <dbReference type="Proteomes" id="UP000326671"/>
    </source>
</evidence>
<sequence>MKKGIQLLFMSIILLGITACSYPTMNEAIPYKVNQIIHTEKMKDISIVLYDTIAEIEEFNDQRKPVLGVAFLKGDSEDGWDNVGPNGWNHNENDQFTIYKEDFRDYDKEGNVITDLTIIYGEIHNPAIKKIETLATGETDQYKEAMMIEKDKKRYYFAIGAKDSIKALSDNGDIIHQEDWTKEE</sequence>
<evidence type="ECO:0000313" key="1">
    <source>
        <dbReference type="EMBL" id="KAA9021784.1"/>
    </source>
</evidence>
<accession>A0A5J5HLT3</accession>
<dbReference type="RefSeq" id="WP_150441310.1">
    <property type="nucleotide sequence ID" value="NZ_VYKL01000026.1"/>
</dbReference>
<proteinExistence type="predicted"/>
<dbReference type="PROSITE" id="PS51257">
    <property type="entry name" value="PROKAR_LIPOPROTEIN"/>
    <property type="match status" value="1"/>
</dbReference>
<protein>
    <recommendedName>
        <fullName evidence="3">Lipoprotein</fullName>
    </recommendedName>
</protein>
<comment type="caution">
    <text evidence="1">The sequence shown here is derived from an EMBL/GenBank/DDBJ whole genome shotgun (WGS) entry which is preliminary data.</text>
</comment>
<name>A0A5J5HLT3_9BACI</name>
<dbReference type="Proteomes" id="UP000326671">
    <property type="component" value="Unassembled WGS sequence"/>
</dbReference>